<dbReference type="EMBL" id="JAGGKG010000011">
    <property type="protein sequence ID" value="MBP1905906.1"/>
    <property type="molecule type" value="Genomic_DNA"/>
</dbReference>
<dbReference type="Proteomes" id="UP001519272">
    <property type="component" value="Unassembled WGS sequence"/>
</dbReference>
<comment type="caution">
    <text evidence="2">The sequence shown here is derived from an EMBL/GenBank/DDBJ whole genome shotgun (WGS) entry which is preliminary data.</text>
</comment>
<feature type="transmembrane region" description="Helical" evidence="1">
    <location>
        <begin position="22"/>
        <end position="43"/>
    </location>
</feature>
<keyword evidence="1" id="KW-0472">Membrane</keyword>
<evidence type="ECO:0000313" key="2">
    <source>
        <dbReference type="EMBL" id="MBP1905906.1"/>
    </source>
</evidence>
<keyword evidence="1" id="KW-1133">Transmembrane helix</keyword>
<protein>
    <submittedName>
        <fullName evidence="2">Membrane protein YvbJ</fullName>
    </submittedName>
</protein>
<proteinExistence type="predicted"/>
<keyword evidence="1" id="KW-0812">Transmembrane</keyword>
<reference evidence="2 3" key="1">
    <citation type="submission" date="2021-03" db="EMBL/GenBank/DDBJ databases">
        <title>Genomic Encyclopedia of Type Strains, Phase IV (KMG-IV): sequencing the most valuable type-strain genomes for metagenomic binning, comparative biology and taxonomic classification.</title>
        <authorList>
            <person name="Goeker M."/>
        </authorList>
    </citation>
    <scope>NUCLEOTIDE SEQUENCE [LARGE SCALE GENOMIC DNA]</scope>
    <source>
        <strain evidence="2 3">DSM 14349</strain>
    </source>
</reference>
<sequence>MSVKRVPPTISQHKKTQVNKKAIIWVSSIFSVLVILFALLLIFS</sequence>
<gene>
    <name evidence="2" type="ORF">J2Z32_002554</name>
</gene>
<evidence type="ECO:0000256" key="1">
    <source>
        <dbReference type="SAM" id="Phobius"/>
    </source>
</evidence>
<organism evidence="2 3">
    <name type="scientific">Paenibacillus turicensis</name>
    <dbReference type="NCBI Taxonomy" id="160487"/>
    <lineage>
        <taxon>Bacteria</taxon>
        <taxon>Bacillati</taxon>
        <taxon>Bacillota</taxon>
        <taxon>Bacilli</taxon>
        <taxon>Bacillales</taxon>
        <taxon>Paenibacillaceae</taxon>
        <taxon>Paenibacillus</taxon>
    </lineage>
</organism>
<accession>A0ABS4FTK7</accession>
<evidence type="ECO:0000313" key="3">
    <source>
        <dbReference type="Proteomes" id="UP001519272"/>
    </source>
</evidence>
<keyword evidence="3" id="KW-1185">Reference proteome</keyword>
<name>A0ABS4FTK7_9BACL</name>
<dbReference type="RefSeq" id="WP_280921143.1">
    <property type="nucleotide sequence ID" value="NZ_JAGGKG010000011.1"/>
</dbReference>